<keyword evidence="4" id="KW-1185">Reference proteome</keyword>
<evidence type="ECO:0000313" key="4">
    <source>
        <dbReference type="Proteomes" id="UP001396334"/>
    </source>
</evidence>
<evidence type="ECO:0000259" key="1">
    <source>
        <dbReference type="Pfam" id="PF05003"/>
    </source>
</evidence>
<organism evidence="3 4">
    <name type="scientific">Hibiscus sabdariffa</name>
    <name type="common">roselle</name>
    <dbReference type="NCBI Taxonomy" id="183260"/>
    <lineage>
        <taxon>Eukaryota</taxon>
        <taxon>Viridiplantae</taxon>
        <taxon>Streptophyta</taxon>
        <taxon>Embryophyta</taxon>
        <taxon>Tracheophyta</taxon>
        <taxon>Spermatophyta</taxon>
        <taxon>Magnoliopsida</taxon>
        <taxon>eudicotyledons</taxon>
        <taxon>Gunneridae</taxon>
        <taxon>Pentapetalae</taxon>
        <taxon>rosids</taxon>
        <taxon>malvids</taxon>
        <taxon>Malvales</taxon>
        <taxon>Malvaceae</taxon>
        <taxon>Malvoideae</taxon>
        <taxon>Hibiscus</taxon>
    </lineage>
</organism>
<dbReference type="InterPro" id="IPR007700">
    <property type="entry name" value="DUF668"/>
</dbReference>
<feature type="domain" description="DUF668" evidence="1">
    <location>
        <begin position="387"/>
        <end position="478"/>
    </location>
</feature>
<dbReference type="Pfam" id="PF05003">
    <property type="entry name" value="DUF668"/>
    <property type="match status" value="1"/>
</dbReference>
<evidence type="ECO:0000313" key="3">
    <source>
        <dbReference type="EMBL" id="KAK9010360.1"/>
    </source>
</evidence>
<proteinExistence type="predicted"/>
<name>A0ABR2RBN1_9ROSI</name>
<sequence>MGRAMVMESWFSGSWLNPRKTSSESSGKPLGILAFEVASLMSKVVNLWHFLDDGEILKLKKQITDSTGIRRLVSEDQNYLMDLALNEIMENFGNLATSVASLGMKCTDPVYHCFEYFVRDPVSNNFDWLGWEYRLKKMERKVKKMERFVAVTLQLTRELEVLAELERTLGRMQKNGGCNRVKLLECQKKVMMQRREVKYLQEMSPWVRTYDYVVRILLRSLLTILERIKHVFRNNQMVSVNGSNNFESISSLCLSSNNSFSAIIPLSVYPSDNNICSFNSGPLGRSFSKSEQIRGTQLNSCYQLKTKQPSHVGVGPFKRCVSVRSDSPALDNCKTIGTGSFRFIGAYTIKIDKLNHSKMESLFGSDKIYSKLSVFNTKRLLDAPTSTLGDAALCLRYAHIIILIEKLASAPNMISLDSRDDLYNMLPSTMRNALRARLKSNAKTLTAFIYSASFAAEWSVVLVRILGWLAPLAHNTIRWQFERSFEEHHMVSQSNILLVQTLHFANRAKTEAAITELLVGLNYVSRSERTHNSVTF</sequence>
<gene>
    <name evidence="3" type="ORF">V6N11_036871</name>
</gene>
<reference evidence="3 4" key="1">
    <citation type="journal article" date="2024" name="G3 (Bethesda)">
        <title>Genome assembly of Hibiscus sabdariffa L. provides insights into metabolisms of medicinal natural products.</title>
        <authorList>
            <person name="Kim T."/>
        </authorList>
    </citation>
    <scope>NUCLEOTIDE SEQUENCE [LARGE SCALE GENOMIC DNA]</scope>
    <source>
        <strain evidence="3">TK-2024</strain>
        <tissue evidence="3">Old leaves</tissue>
    </source>
</reference>
<comment type="caution">
    <text evidence="3">The sequence shown here is derived from an EMBL/GenBank/DDBJ whole genome shotgun (WGS) entry which is preliminary data.</text>
</comment>
<dbReference type="Pfam" id="PF11961">
    <property type="entry name" value="DUF3475"/>
    <property type="match status" value="1"/>
</dbReference>
<accession>A0ABR2RBN1</accession>
<dbReference type="PANTHER" id="PTHR31371:SF4">
    <property type="entry name" value="DUF668 DOMAIN-CONTAINING PROTEIN"/>
    <property type="match status" value="1"/>
</dbReference>
<dbReference type="InterPro" id="IPR021864">
    <property type="entry name" value="DUF3475"/>
</dbReference>
<dbReference type="PANTHER" id="PTHR31371">
    <property type="entry name" value="BNAC09G50660D PROTEIN"/>
    <property type="match status" value="1"/>
</dbReference>
<evidence type="ECO:0000259" key="2">
    <source>
        <dbReference type="Pfam" id="PF11961"/>
    </source>
</evidence>
<feature type="domain" description="DUF3475" evidence="2">
    <location>
        <begin position="32"/>
        <end position="88"/>
    </location>
</feature>
<dbReference type="EMBL" id="JBBPBN010000024">
    <property type="protein sequence ID" value="KAK9010360.1"/>
    <property type="molecule type" value="Genomic_DNA"/>
</dbReference>
<dbReference type="Proteomes" id="UP001396334">
    <property type="component" value="Unassembled WGS sequence"/>
</dbReference>
<protein>
    <submittedName>
        <fullName evidence="3">Uncharacterized protein</fullName>
    </submittedName>
</protein>